<protein>
    <submittedName>
        <fullName evidence="2">DNA helicase</fullName>
    </submittedName>
</protein>
<dbReference type="GO" id="GO:0005829">
    <property type="term" value="C:cytosol"/>
    <property type="evidence" value="ECO:0007669"/>
    <property type="project" value="TreeGrafter"/>
</dbReference>
<dbReference type="OrthoDB" id="7357206at2"/>
<evidence type="ECO:0000259" key="1">
    <source>
        <dbReference type="Pfam" id="PF06745"/>
    </source>
</evidence>
<evidence type="ECO:0000313" key="3">
    <source>
        <dbReference type="Proteomes" id="UP000253420"/>
    </source>
</evidence>
<keyword evidence="2" id="KW-0347">Helicase</keyword>
<name>A0A368K269_9HYPH</name>
<evidence type="ECO:0000313" key="2">
    <source>
        <dbReference type="EMBL" id="RCS23496.1"/>
    </source>
</evidence>
<dbReference type="PANTHER" id="PTHR30153">
    <property type="entry name" value="REPLICATIVE DNA HELICASE DNAB"/>
    <property type="match status" value="1"/>
</dbReference>
<dbReference type="EMBL" id="QOZG01000005">
    <property type="protein sequence ID" value="RCS23496.1"/>
    <property type="molecule type" value="Genomic_DNA"/>
</dbReference>
<keyword evidence="3" id="KW-1185">Reference proteome</keyword>
<dbReference type="InterPro" id="IPR014774">
    <property type="entry name" value="KaiC-like_dom"/>
</dbReference>
<dbReference type="InterPro" id="IPR027417">
    <property type="entry name" value="P-loop_NTPase"/>
</dbReference>
<dbReference type="Pfam" id="PF06745">
    <property type="entry name" value="ATPase"/>
    <property type="match status" value="1"/>
</dbReference>
<dbReference type="RefSeq" id="WP_114441127.1">
    <property type="nucleotide sequence ID" value="NZ_QOZG01000005.1"/>
</dbReference>
<keyword evidence="2" id="KW-0378">Hydrolase</keyword>
<dbReference type="Gene3D" id="3.40.50.300">
    <property type="entry name" value="P-loop containing nucleotide triphosphate hydrolases"/>
    <property type="match status" value="1"/>
</dbReference>
<dbReference type="PANTHER" id="PTHR30153:SF2">
    <property type="entry name" value="REPLICATIVE DNA HELICASE"/>
    <property type="match status" value="1"/>
</dbReference>
<accession>A0A368K269</accession>
<proteinExistence type="predicted"/>
<reference evidence="2 3" key="1">
    <citation type="submission" date="2018-07" db="EMBL/GenBank/DDBJ databases">
        <title>The draft genome of Phyllobacterium salinisoli.</title>
        <authorList>
            <person name="Liu L."/>
            <person name="Li L."/>
            <person name="Zhang X."/>
            <person name="Liang L."/>
        </authorList>
    </citation>
    <scope>NUCLEOTIDE SEQUENCE [LARGE SCALE GENOMIC DNA]</scope>
    <source>
        <strain evidence="2 3">LLAN61</strain>
    </source>
</reference>
<gene>
    <name evidence="2" type="ORF">DUT91_14615</name>
</gene>
<sequence length="246" mass="27412">MKLSAPVYHLKRRARILSRNEKIPLHEALNRIALQEGYSGWSLLAAKLSAAIPAATIFARLTPGDLVLVGARPGQGKTLMSLELAVEAMKSGHRGVFFTLEYTEKDIFDRFRALGVDAGQFGDLFEFDCSNAISADYIMERLASTPQGTLVVVDYLQLLDQKRENPALATQVGALKSFASDRGLIIVFISQIDRSYDPAKKPCPDERDIRLPNPLDLSLFNKRCFLNGGEVLFQTSSQLRQQVRWP</sequence>
<dbReference type="Proteomes" id="UP000253420">
    <property type="component" value="Unassembled WGS sequence"/>
</dbReference>
<dbReference type="AlphaFoldDB" id="A0A368K269"/>
<keyword evidence="2" id="KW-0547">Nucleotide-binding</keyword>
<keyword evidence="2" id="KW-0067">ATP-binding</keyword>
<dbReference type="NCBIfam" id="NF004629">
    <property type="entry name" value="PRK05973.1"/>
    <property type="match status" value="1"/>
</dbReference>
<dbReference type="SUPFAM" id="SSF52540">
    <property type="entry name" value="P-loop containing nucleoside triphosphate hydrolases"/>
    <property type="match status" value="1"/>
</dbReference>
<comment type="caution">
    <text evidence="2">The sequence shown here is derived from an EMBL/GenBank/DDBJ whole genome shotgun (WGS) entry which is preliminary data.</text>
</comment>
<feature type="domain" description="KaiC-like" evidence="1">
    <location>
        <begin position="61"/>
        <end position="199"/>
    </location>
</feature>
<organism evidence="2 3">
    <name type="scientific">Phyllobacterium salinisoli</name>
    <dbReference type="NCBI Taxonomy" id="1899321"/>
    <lineage>
        <taxon>Bacteria</taxon>
        <taxon>Pseudomonadati</taxon>
        <taxon>Pseudomonadota</taxon>
        <taxon>Alphaproteobacteria</taxon>
        <taxon>Hyphomicrobiales</taxon>
        <taxon>Phyllobacteriaceae</taxon>
        <taxon>Phyllobacterium</taxon>
    </lineage>
</organism>
<dbReference type="GO" id="GO:0003678">
    <property type="term" value="F:DNA helicase activity"/>
    <property type="evidence" value="ECO:0007669"/>
    <property type="project" value="TreeGrafter"/>
</dbReference>